<dbReference type="PROSITE" id="PS50048">
    <property type="entry name" value="ZN2_CY6_FUNGAL_2"/>
    <property type="match status" value="1"/>
</dbReference>
<protein>
    <recommendedName>
        <fullName evidence="6">Zn(2)-C6 fungal-type domain-containing protein</fullName>
    </recommendedName>
</protein>
<feature type="domain" description="Zn(2)-C6 fungal-type" evidence="6">
    <location>
        <begin position="7"/>
        <end position="35"/>
    </location>
</feature>
<dbReference type="Gene3D" id="4.10.240.10">
    <property type="entry name" value="Zn(2)-C6 fungal-type DNA-binding domain"/>
    <property type="match status" value="1"/>
</dbReference>
<dbReference type="InterPro" id="IPR001138">
    <property type="entry name" value="Zn2Cys6_DnaBD"/>
</dbReference>
<name>A0A0D1VS56_9EURO</name>
<evidence type="ECO:0000256" key="2">
    <source>
        <dbReference type="ARBA" id="ARBA00023015"/>
    </source>
</evidence>
<keyword evidence="5" id="KW-0539">Nucleus</keyword>
<dbReference type="InterPro" id="IPR036864">
    <property type="entry name" value="Zn2-C6_fun-type_DNA-bd_sf"/>
</dbReference>
<keyword evidence="4" id="KW-0804">Transcription</keyword>
<dbReference type="SMART" id="SM00066">
    <property type="entry name" value="GAL4"/>
    <property type="match status" value="1"/>
</dbReference>
<dbReference type="Proteomes" id="UP000053599">
    <property type="component" value="Unassembled WGS sequence"/>
</dbReference>
<evidence type="ECO:0000256" key="1">
    <source>
        <dbReference type="ARBA" id="ARBA00004123"/>
    </source>
</evidence>
<dbReference type="Pfam" id="PF11951">
    <property type="entry name" value="Fungal_trans_2"/>
    <property type="match status" value="1"/>
</dbReference>
<dbReference type="AlphaFoldDB" id="A0A0D1VS56"/>
<dbReference type="HOGENOM" id="CLU_009030_4_0_1"/>
<evidence type="ECO:0000313" key="7">
    <source>
        <dbReference type="EMBL" id="KIV78925.1"/>
    </source>
</evidence>
<proteinExistence type="predicted"/>
<dbReference type="CDD" id="cd00067">
    <property type="entry name" value="GAL4"/>
    <property type="match status" value="1"/>
</dbReference>
<dbReference type="STRING" id="1016849.A0A0D1VS56"/>
<sequence>MPKTFTGCRTCRNRKIKCSGERPACSRCIKAHRQCPGYGPNLIWLPPNQEGADCQGRGGMPSPQSTWASRRTIPGPMVDRLVSELNNIAVTQFQRTRTESAILGPFSALAFPRSGRQSSPRLEQRPVFGPDSWLSLGTLDRGSWPLFHHYVSVIASKMMPFEDARNPWKTQYPCMALNGEVRVYLAIRHAMLSQAAAHLQHIGHRTTQMKVLSMSHYSESLKALSAYLQQTTEYDYGAVLAGILSLIMAETYQGDSIAWRHHVRIAWDLATKSLPQKPWLLSETAWLTTQSLCMLKLRMTMDLEQDDPPAEIQEDGGTWQGLCQQKDEAYMLQEVIASVSSRLEMGFTVGASPPAVAMLKEAVTLSCKVRHCGLTDILRSQIESLTDTLSAFATAQGKGLARIRGIHERIFTLGIIVFLQRHTIDPTPRALLPYTSSLFACVQMLDDFVCQDWSTDGIRRDSSRVSLWPVFLAAVECFRQQELQIAHSWLQNLSTSGIGNRSDVSKVLHGVWRERRRKYFTQTGGTVDLTCSKAGDEGDYTAVEKGCLPTDTDGFGDIVVHWREVMRAQEIDILLV</sequence>
<comment type="subcellular location">
    <subcellularLocation>
        <location evidence="1">Nucleus</location>
    </subcellularLocation>
</comment>
<dbReference type="Pfam" id="PF00172">
    <property type="entry name" value="Zn_clus"/>
    <property type="match status" value="1"/>
</dbReference>
<dbReference type="SUPFAM" id="SSF57701">
    <property type="entry name" value="Zn2/Cys6 DNA-binding domain"/>
    <property type="match status" value="1"/>
</dbReference>
<dbReference type="OrthoDB" id="3477330at2759"/>
<accession>A0A0D1VS56</accession>
<dbReference type="GO" id="GO:0000981">
    <property type="term" value="F:DNA-binding transcription factor activity, RNA polymerase II-specific"/>
    <property type="evidence" value="ECO:0007669"/>
    <property type="project" value="InterPro"/>
</dbReference>
<gene>
    <name evidence="7" type="ORF">PV11_06524</name>
</gene>
<keyword evidence="2" id="KW-0805">Transcription regulation</keyword>
<dbReference type="GO" id="GO:0005634">
    <property type="term" value="C:nucleus"/>
    <property type="evidence" value="ECO:0007669"/>
    <property type="project" value="UniProtKB-SubCell"/>
</dbReference>
<dbReference type="GO" id="GO:0008270">
    <property type="term" value="F:zinc ion binding"/>
    <property type="evidence" value="ECO:0007669"/>
    <property type="project" value="InterPro"/>
</dbReference>
<evidence type="ECO:0000259" key="6">
    <source>
        <dbReference type="PROSITE" id="PS50048"/>
    </source>
</evidence>
<evidence type="ECO:0000256" key="3">
    <source>
        <dbReference type="ARBA" id="ARBA00023125"/>
    </source>
</evidence>
<evidence type="ECO:0000313" key="8">
    <source>
        <dbReference type="Proteomes" id="UP000053599"/>
    </source>
</evidence>
<dbReference type="GO" id="GO:0003677">
    <property type="term" value="F:DNA binding"/>
    <property type="evidence" value="ECO:0007669"/>
    <property type="project" value="UniProtKB-KW"/>
</dbReference>
<dbReference type="PANTHER" id="PTHR37534:SF46">
    <property type="entry name" value="ZN(II)2CYS6 TRANSCRIPTION FACTOR (EUROFUNG)"/>
    <property type="match status" value="1"/>
</dbReference>
<evidence type="ECO:0000256" key="5">
    <source>
        <dbReference type="ARBA" id="ARBA00023242"/>
    </source>
</evidence>
<reference evidence="7 8" key="1">
    <citation type="submission" date="2015-01" db="EMBL/GenBank/DDBJ databases">
        <title>The Genome Sequence of Exophiala sideris CBS121828.</title>
        <authorList>
            <consortium name="The Broad Institute Genomics Platform"/>
            <person name="Cuomo C."/>
            <person name="de Hoog S."/>
            <person name="Gorbushina A."/>
            <person name="Stielow B."/>
            <person name="Teixiera M."/>
            <person name="Abouelleil A."/>
            <person name="Chapman S.B."/>
            <person name="Priest M."/>
            <person name="Young S.K."/>
            <person name="Wortman J."/>
            <person name="Nusbaum C."/>
            <person name="Birren B."/>
        </authorList>
    </citation>
    <scope>NUCLEOTIDE SEQUENCE [LARGE SCALE GENOMIC DNA]</scope>
    <source>
        <strain evidence="7 8">CBS 121828</strain>
    </source>
</reference>
<dbReference type="InterPro" id="IPR021858">
    <property type="entry name" value="Fun_TF"/>
</dbReference>
<dbReference type="PROSITE" id="PS00463">
    <property type="entry name" value="ZN2_CY6_FUNGAL_1"/>
    <property type="match status" value="1"/>
</dbReference>
<evidence type="ECO:0000256" key="4">
    <source>
        <dbReference type="ARBA" id="ARBA00023163"/>
    </source>
</evidence>
<keyword evidence="3" id="KW-0238">DNA-binding</keyword>
<dbReference type="PANTHER" id="PTHR37534">
    <property type="entry name" value="TRANSCRIPTIONAL ACTIVATOR PROTEIN UGA3"/>
    <property type="match status" value="1"/>
</dbReference>
<dbReference type="EMBL" id="KN846953">
    <property type="protein sequence ID" value="KIV78925.1"/>
    <property type="molecule type" value="Genomic_DNA"/>
</dbReference>
<organism evidence="7 8">
    <name type="scientific">Exophiala sideris</name>
    <dbReference type="NCBI Taxonomy" id="1016849"/>
    <lineage>
        <taxon>Eukaryota</taxon>
        <taxon>Fungi</taxon>
        <taxon>Dikarya</taxon>
        <taxon>Ascomycota</taxon>
        <taxon>Pezizomycotina</taxon>
        <taxon>Eurotiomycetes</taxon>
        <taxon>Chaetothyriomycetidae</taxon>
        <taxon>Chaetothyriales</taxon>
        <taxon>Herpotrichiellaceae</taxon>
        <taxon>Exophiala</taxon>
    </lineage>
</organism>